<dbReference type="Proteomes" id="UP000319941">
    <property type="component" value="Unassembled WGS sequence"/>
</dbReference>
<dbReference type="PANTHER" id="PTHR42709">
    <property type="entry name" value="ALKALINE PHOSPHATASE LIKE PROTEIN"/>
    <property type="match status" value="1"/>
</dbReference>
<sequence length="149" mass="16344">MDEVTSLLSLALIALASATLLPGGSEAALAGLWCQGQTPWLLWIAAMLGNTLGSLINVAMGRGARRLRTRRWFPVSRRALARGTLWYRRFGAWSLLLSWAPVVGDPLTVLAGVFRLAWWKSVVLIVIAKGGRYALLLLAADQWLSGWCR</sequence>
<feature type="transmembrane region" description="Helical" evidence="1">
    <location>
        <begin position="85"/>
        <end position="104"/>
    </location>
</feature>
<keyword evidence="1" id="KW-0812">Transmembrane</keyword>
<dbReference type="AlphaFoldDB" id="A0A558HSC4"/>
<dbReference type="STRING" id="553385.GCA_000591415_01264"/>
<comment type="caution">
    <text evidence="2">The sequence shown here is derived from an EMBL/GenBank/DDBJ whole genome shotgun (WGS) entry which is preliminary data.</text>
</comment>
<organism evidence="2 3">
    <name type="scientific">Cobetia crustatorum</name>
    <dbReference type="NCBI Taxonomy" id="553385"/>
    <lineage>
        <taxon>Bacteria</taxon>
        <taxon>Pseudomonadati</taxon>
        <taxon>Pseudomonadota</taxon>
        <taxon>Gammaproteobacteria</taxon>
        <taxon>Oceanospirillales</taxon>
        <taxon>Halomonadaceae</taxon>
        <taxon>Cobetia</taxon>
    </lineage>
</organism>
<evidence type="ECO:0000256" key="1">
    <source>
        <dbReference type="SAM" id="Phobius"/>
    </source>
</evidence>
<gene>
    <name evidence="2" type="ORF">FQP86_05810</name>
</gene>
<proteinExistence type="predicted"/>
<keyword evidence="1" id="KW-1133">Transmembrane helix</keyword>
<dbReference type="PANTHER" id="PTHR42709:SF4">
    <property type="entry name" value="INNER MEMBRANE PROTEIN YQAA"/>
    <property type="match status" value="1"/>
</dbReference>
<evidence type="ECO:0000313" key="3">
    <source>
        <dbReference type="Proteomes" id="UP000319941"/>
    </source>
</evidence>
<reference evidence="2 3" key="1">
    <citation type="submission" date="2019-07" db="EMBL/GenBank/DDBJ databases">
        <title>Diversity of Bacteria from Kongsfjorden, Arctic.</title>
        <authorList>
            <person name="Yu Y."/>
        </authorList>
    </citation>
    <scope>NUCLEOTIDE SEQUENCE [LARGE SCALE GENOMIC DNA]</scope>
    <source>
        <strain evidence="2 3">SM1923</strain>
    </source>
</reference>
<keyword evidence="1" id="KW-0472">Membrane</keyword>
<evidence type="ECO:0000313" key="2">
    <source>
        <dbReference type="EMBL" id="TVU72036.1"/>
    </source>
</evidence>
<protein>
    <submittedName>
        <fullName evidence="2">DedA family protein</fullName>
    </submittedName>
</protein>
<dbReference type="EMBL" id="VNFH01000003">
    <property type="protein sequence ID" value="TVU72036.1"/>
    <property type="molecule type" value="Genomic_DNA"/>
</dbReference>
<feature type="transmembrane region" description="Helical" evidence="1">
    <location>
        <begin position="40"/>
        <end position="64"/>
    </location>
</feature>
<keyword evidence="3" id="KW-1185">Reference proteome</keyword>
<name>A0A558HSC4_9GAMM</name>
<dbReference type="RefSeq" id="WP_144726887.1">
    <property type="nucleotide sequence ID" value="NZ_CAWOWR010000087.1"/>
</dbReference>
<accession>A0A558HSC4</accession>
<dbReference type="InterPro" id="IPR051311">
    <property type="entry name" value="DedA_domain"/>
</dbReference>
<dbReference type="OrthoDB" id="9814483at2"/>